<dbReference type="InterPro" id="IPR050493">
    <property type="entry name" value="FAD-dep_Monooxygenase_BioMet"/>
</dbReference>
<accession>A0ABS4QIJ7</accession>
<reference evidence="4 5" key="1">
    <citation type="submission" date="2021-03" db="EMBL/GenBank/DDBJ databases">
        <title>Sequencing the genomes of 1000 actinobacteria strains.</title>
        <authorList>
            <person name="Klenk H.-P."/>
        </authorList>
    </citation>
    <scope>NUCLEOTIDE SEQUENCE [LARGE SCALE GENOMIC DNA]</scope>
    <source>
        <strain evidence="4 5">DSM 45516</strain>
    </source>
</reference>
<evidence type="ECO:0000256" key="2">
    <source>
        <dbReference type="ARBA" id="ARBA00023033"/>
    </source>
</evidence>
<evidence type="ECO:0000259" key="3">
    <source>
        <dbReference type="Pfam" id="PF01494"/>
    </source>
</evidence>
<dbReference type="Proteomes" id="UP001519325">
    <property type="component" value="Unassembled WGS sequence"/>
</dbReference>
<gene>
    <name evidence="4" type="ORF">BJ987_004425</name>
</gene>
<dbReference type="PANTHER" id="PTHR13789">
    <property type="entry name" value="MONOOXYGENASE"/>
    <property type="match status" value="1"/>
</dbReference>
<evidence type="ECO:0000256" key="1">
    <source>
        <dbReference type="ARBA" id="ARBA00023002"/>
    </source>
</evidence>
<evidence type="ECO:0000313" key="4">
    <source>
        <dbReference type="EMBL" id="MBP2191524.1"/>
    </source>
</evidence>
<keyword evidence="5" id="KW-1185">Reference proteome</keyword>
<feature type="domain" description="FAD-binding" evidence="3">
    <location>
        <begin position="9"/>
        <end position="290"/>
    </location>
</feature>
<evidence type="ECO:0000313" key="5">
    <source>
        <dbReference type="Proteomes" id="UP001519325"/>
    </source>
</evidence>
<dbReference type="Pfam" id="PF01494">
    <property type="entry name" value="FAD_binding_3"/>
    <property type="match status" value="1"/>
</dbReference>
<keyword evidence="1" id="KW-0560">Oxidoreductase</keyword>
<dbReference type="EMBL" id="JAGGMR010000001">
    <property type="protein sequence ID" value="MBP2191524.1"/>
    <property type="molecule type" value="Genomic_DNA"/>
</dbReference>
<keyword evidence="2" id="KW-0503">Monooxygenase</keyword>
<comment type="caution">
    <text evidence="4">The sequence shown here is derived from an EMBL/GenBank/DDBJ whole genome shotgun (WGS) entry which is preliminary data.</text>
</comment>
<dbReference type="SUPFAM" id="SSF51905">
    <property type="entry name" value="FAD/NAD(P)-binding domain"/>
    <property type="match status" value="1"/>
</dbReference>
<name>A0ABS4QIJ7_9NOCA</name>
<organism evidence="4 5">
    <name type="scientific">Nocardia goodfellowii</name>
    <dbReference type="NCBI Taxonomy" id="882446"/>
    <lineage>
        <taxon>Bacteria</taxon>
        <taxon>Bacillati</taxon>
        <taxon>Actinomycetota</taxon>
        <taxon>Actinomycetes</taxon>
        <taxon>Mycobacteriales</taxon>
        <taxon>Nocardiaceae</taxon>
        <taxon>Nocardia</taxon>
    </lineage>
</organism>
<dbReference type="PANTHER" id="PTHR13789:SF309">
    <property type="entry name" value="PUTATIVE (AFU_ORTHOLOGUE AFUA_6G14510)-RELATED"/>
    <property type="match status" value="1"/>
</dbReference>
<dbReference type="Gene3D" id="3.50.50.60">
    <property type="entry name" value="FAD/NAD(P)-binding domain"/>
    <property type="match status" value="1"/>
</dbReference>
<dbReference type="PRINTS" id="PR00420">
    <property type="entry name" value="RNGMNOXGNASE"/>
</dbReference>
<sequence>MSEGPGRAGIVGGGVAGLGAAIALRAKGWDVTVYERAERFAEVGAGVFLSVNALRALDVLGLGDAVRAHAIADGPCVVRNQRGRVLLHARIEDFVGGLVPIHRADLLALLVAAVPAECVRLGTRVLGVDAAGWVETASERARYDLVVAADGVHSRIREQLWPGSGAVRRSGVMSWRWVLDAGVAGEPGFVWGRAAESGLVPMADGRSILYAAARTKDGGLEQFSGWPAPIPALLAAAGPERAVRNELVDIAVPRRLWRGRVALVGDAGHAMLPTLGQGACQALEDAVMLAECAPDLARYSSVRRRRVAVLSSLARQAMSLTGPGSPVLAALRDAALVAAPDALTRKLLHLSNVRVISGWRPPEG</sequence>
<dbReference type="InterPro" id="IPR036188">
    <property type="entry name" value="FAD/NAD-bd_sf"/>
</dbReference>
<proteinExistence type="predicted"/>
<protein>
    <submittedName>
        <fullName evidence="4">2-polyprenyl-6-methoxyphenol hydroxylase-like FAD-dependent oxidoreductase</fullName>
    </submittedName>
</protein>
<dbReference type="RefSeq" id="WP_209893252.1">
    <property type="nucleotide sequence ID" value="NZ_JAGGMR010000001.1"/>
</dbReference>
<dbReference type="InterPro" id="IPR002938">
    <property type="entry name" value="FAD-bd"/>
</dbReference>